<gene>
    <name evidence="2" type="ORF">ACFSCY_24290</name>
</gene>
<dbReference type="SUPFAM" id="SSF51735">
    <property type="entry name" value="NAD(P)-binding Rossmann-fold domains"/>
    <property type="match status" value="1"/>
</dbReference>
<dbReference type="EC" id="1.1.-.-" evidence="2"/>
<comment type="caution">
    <text evidence="2">The sequence shown here is derived from an EMBL/GenBank/DDBJ whole genome shotgun (WGS) entry which is preliminary data.</text>
</comment>
<accession>A0ABW4FQC8</accession>
<evidence type="ECO:0000313" key="2">
    <source>
        <dbReference type="EMBL" id="MFD1532550.1"/>
    </source>
</evidence>
<dbReference type="CDD" id="cd05374">
    <property type="entry name" value="17beta-HSD-like_SDR_c"/>
    <property type="match status" value="1"/>
</dbReference>
<evidence type="ECO:0000256" key="1">
    <source>
        <dbReference type="RuleBase" id="RU000363"/>
    </source>
</evidence>
<dbReference type="GO" id="GO:0016491">
    <property type="term" value="F:oxidoreductase activity"/>
    <property type="evidence" value="ECO:0007669"/>
    <property type="project" value="UniProtKB-KW"/>
</dbReference>
<dbReference type="Gene3D" id="3.40.50.720">
    <property type="entry name" value="NAD(P)-binding Rossmann-like Domain"/>
    <property type="match status" value="1"/>
</dbReference>
<dbReference type="Proteomes" id="UP001597145">
    <property type="component" value="Unassembled WGS sequence"/>
</dbReference>
<dbReference type="PRINTS" id="PR00081">
    <property type="entry name" value="GDHRDH"/>
</dbReference>
<name>A0ABW4FQC8_9PSEU</name>
<proteinExistence type="inferred from homology"/>
<sequence length="290" mass="30388">MPLDSASSAVLVTGASRGIGLATARLLAQHGHRVFAGVRKPDSIAALVEEFPGAVVPLTVDLNEPATYRAAAGEIAEQVGAAGLAGLVNNAGYAVPAPLEFLPLEELRAQMEVNLVGQLGVTQAVLPLLRAARGRIVNVSSIGGLVAGPMLGAYHVSKFGLEAMSDSLRRELRHLGVDVVVVEPGAVRTDIWATGRNHADALLAVLPSQVTELYGHLVDRVRAEATGASERGVAPEVAAATIVRALTRRRPRARYLVGREARVARVVSRFPARFVDRLVAAAPDPARAAV</sequence>
<keyword evidence="2" id="KW-0560">Oxidoreductase</keyword>
<protein>
    <submittedName>
        <fullName evidence="2">SDR family oxidoreductase</fullName>
        <ecNumber evidence="2">1.1.-.-</ecNumber>
    </submittedName>
</protein>
<dbReference type="InterPro" id="IPR036291">
    <property type="entry name" value="NAD(P)-bd_dom_sf"/>
</dbReference>
<comment type="similarity">
    <text evidence="1">Belongs to the short-chain dehydrogenases/reductases (SDR) family.</text>
</comment>
<dbReference type="PRINTS" id="PR00080">
    <property type="entry name" value="SDRFAMILY"/>
</dbReference>
<dbReference type="Pfam" id="PF00106">
    <property type="entry name" value="adh_short"/>
    <property type="match status" value="1"/>
</dbReference>
<dbReference type="RefSeq" id="WP_343986186.1">
    <property type="nucleotide sequence ID" value="NZ_BAAAJG010000027.1"/>
</dbReference>
<dbReference type="EMBL" id="JBHUCP010000018">
    <property type="protein sequence ID" value="MFD1532550.1"/>
    <property type="molecule type" value="Genomic_DNA"/>
</dbReference>
<organism evidence="2 3">
    <name type="scientific">Pseudonocardia aurantiaca</name>
    <dbReference type="NCBI Taxonomy" id="75290"/>
    <lineage>
        <taxon>Bacteria</taxon>
        <taxon>Bacillati</taxon>
        <taxon>Actinomycetota</taxon>
        <taxon>Actinomycetes</taxon>
        <taxon>Pseudonocardiales</taxon>
        <taxon>Pseudonocardiaceae</taxon>
        <taxon>Pseudonocardia</taxon>
    </lineage>
</organism>
<evidence type="ECO:0000313" key="3">
    <source>
        <dbReference type="Proteomes" id="UP001597145"/>
    </source>
</evidence>
<dbReference type="PANTHER" id="PTHR43313:SF1">
    <property type="entry name" value="3BETA-HYDROXYSTEROID DEHYDROGENASE DHS-16"/>
    <property type="match status" value="1"/>
</dbReference>
<reference evidence="3" key="1">
    <citation type="journal article" date="2019" name="Int. J. Syst. Evol. Microbiol.">
        <title>The Global Catalogue of Microorganisms (GCM) 10K type strain sequencing project: providing services to taxonomists for standard genome sequencing and annotation.</title>
        <authorList>
            <consortium name="The Broad Institute Genomics Platform"/>
            <consortium name="The Broad Institute Genome Sequencing Center for Infectious Disease"/>
            <person name="Wu L."/>
            <person name="Ma J."/>
        </authorList>
    </citation>
    <scope>NUCLEOTIDE SEQUENCE [LARGE SCALE GENOMIC DNA]</scope>
    <source>
        <strain evidence="3">JCM 12165</strain>
    </source>
</reference>
<dbReference type="InterPro" id="IPR002347">
    <property type="entry name" value="SDR_fam"/>
</dbReference>
<dbReference type="PANTHER" id="PTHR43313">
    <property type="entry name" value="SHORT-CHAIN DEHYDROGENASE/REDUCTASE FAMILY 9C"/>
    <property type="match status" value="1"/>
</dbReference>
<keyword evidence="3" id="KW-1185">Reference proteome</keyword>